<feature type="compositionally biased region" description="Acidic residues" evidence="1">
    <location>
        <begin position="151"/>
        <end position="161"/>
    </location>
</feature>
<dbReference type="InterPro" id="IPR038883">
    <property type="entry name" value="AN11006-like"/>
</dbReference>
<comment type="caution">
    <text evidence="2">The sequence shown here is derived from an EMBL/GenBank/DDBJ whole genome shotgun (WGS) entry which is preliminary data.</text>
</comment>
<keyword evidence="3" id="KW-1185">Reference proteome</keyword>
<dbReference type="EMBL" id="JAPUFD010000007">
    <property type="protein sequence ID" value="MDI1488532.1"/>
    <property type="molecule type" value="Genomic_DNA"/>
</dbReference>
<feature type="region of interest" description="Disordered" evidence="1">
    <location>
        <begin position="140"/>
        <end position="193"/>
    </location>
</feature>
<reference evidence="2" key="1">
    <citation type="journal article" date="2023" name="Genome Biol. Evol.">
        <title>First Whole Genome Sequence and Flow Cytometry Genome Size Data for the Lichen-Forming Fungus Ramalina farinacea (Ascomycota).</title>
        <authorList>
            <person name="Llewellyn T."/>
            <person name="Mian S."/>
            <person name="Hill R."/>
            <person name="Leitch I.J."/>
            <person name="Gaya E."/>
        </authorList>
    </citation>
    <scope>NUCLEOTIDE SEQUENCE</scope>
    <source>
        <strain evidence="2">LIQ254RAFAR</strain>
    </source>
</reference>
<accession>A0AA43QL83</accession>
<evidence type="ECO:0008006" key="4">
    <source>
        <dbReference type="Google" id="ProtNLM"/>
    </source>
</evidence>
<feature type="region of interest" description="Disordered" evidence="1">
    <location>
        <begin position="1"/>
        <end position="27"/>
    </location>
</feature>
<evidence type="ECO:0000313" key="2">
    <source>
        <dbReference type="EMBL" id="MDI1488532.1"/>
    </source>
</evidence>
<gene>
    <name evidence="2" type="ORF">OHK93_007807</name>
</gene>
<evidence type="ECO:0000313" key="3">
    <source>
        <dbReference type="Proteomes" id="UP001161017"/>
    </source>
</evidence>
<proteinExistence type="predicted"/>
<feature type="compositionally biased region" description="Low complexity" evidence="1">
    <location>
        <begin position="168"/>
        <end position="181"/>
    </location>
</feature>
<dbReference type="PANTHER" id="PTHR42085">
    <property type="entry name" value="F-BOX DOMAIN-CONTAINING PROTEIN"/>
    <property type="match status" value="1"/>
</dbReference>
<sequence length="398" mass="43974">MTKRLKLSPPTSPTSSPSAIPPPPPPQFSSLPAEIRTAIYNHLFSLPNIQPTRLRTYRSSPPLTLHRPVFVAPTALFLTSRQIGAEARKVFYADNLLALISVETTALSAPLVWLLKTLPESITWSLLPDDAPRPRGCTVRITYHRGRVDREDSDPPDDESDTGGGCQSSAPSSSPSTPAEESPQHQHIPNKNRIKQSSFIIATASLPHLTREWSHSTLTVSPCIFTIHSLPMSGWSLDRLTEMIWRPLTRLSHVKSVHSRGDGDGSGDGEGGAGELFHPVKIVDRTGLFKGIVFPLSERTKMRQKLRKRWGQDSKKRTRKVAEQRRELAMLRGGSGGRYGAFTAAWGREDETSNLGVGKMAEGLVREMMSQGSEEDRKLDLGYFLDEAAREQQEGGLT</sequence>
<dbReference type="Proteomes" id="UP001161017">
    <property type="component" value="Unassembled WGS sequence"/>
</dbReference>
<name>A0AA43QL83_9LECA</name>
<dbReference type="AlphaFoldDB" id="A0AA43QL83"/>
<dbReference type="PANTHER" id="PTHR42085:SF2">
    <property type="entry name" value="F-BOX DOMAIN-CONTAINING PROTEIN"/>
    <property type="match status" value="1"/>
</dbReference>
<protein>
    <recommendedName>
        <fullName evidence="4">F-box domain-containing protein</fullName>
    </recommendedName>
</protein>
<organism evidence="2 3">
    <name type="scientific">Ramalina farinacea</name>
    <dbReference type="NCBI Taxonomy" id="258253"/>
    <lineage>
        <taxon>Eukaryota</taxon>
        <taxon>Fungi</taxon>
        <taxon>Dikarya</taxon>
        <taxon>Ascomycota</taxon>
        <taxon>Pezizomycotina</taxon>
        <taxon>Lecanoromycetes</taxon>
        <taxon>OSLEUM clade</taxon>
        <taxon>Lecanoromycetidae</taxon>
        <taxon>Lecanorales</taxon>
        <taxon>Lecanorineae</taxon>
        <taxon>Ramalinaceae</taxon>
        <taxon>Ramalina</taxon>
    </lineage>
</organism>
<evidence type="ECO:0000256" key="1">
    <source>
        <dbReference type="SAM" id="MobiDB-lite"/>
    </source>
</evidence>